<dbReference type="KEGG" id="cmt:CCM_02728"/>
<dbReference type="EMBL" id="JH126400">
    <property type="protein sequence ID" value="EGX94457.1"/>
    <property type="molecule type" value="Genomic_DNA"/>
</dbReference>
<reference evidence="2 3" key="1">
    <citation type="journal article" date="2011" name="Genome Biol.">
        <title>Genome sequence of the insect pathogenic fungus Cordyceps militaris, a valued traditional Chinese medicine.</title>
        <authorList>
            <person name="Zheng P."/>
            <person name="Xia Y."/>
            <person name="Xiao G."/>
            <person name="Xiong C."/>
            <person name="Hu X."/>
            <person name="Zhang S."/>
            <person name="Zheng H."/>
            <person name="Huang Y."/>
            <person name="Zhou Y."/>
            <person name="Wang S."/>
            <person name="Zhao G.P."/>
            <person name="Liu X."/>
            <person name="St Leger R.J."/>
            <person name="Wang C."/>
        </authorList>
    </citation>
    <scope>NUCLEOTIDE SEQUENCE [LARGE SCALE GENOMIC DNA]</scope>
    <source>
        <strain evidence="2 3">CM01</strain>
    </source>
</reference>
<evidence type="ECO:0000313" key="2">
    <source>
        <dbReference type="EMBL" id="EGX94457.1"/>
    </source>
</evidence>
<feature type="region of interest" description="Disordered" evidence="1">
    <location>
        <begin position="118"/>
        <end position="149"/>
    </location>
</feature>
<protein>
    <submittedName>
        <fullName evidence="2">Uncharacterized protein</fullName>
    </submittedName>
</protein>
<proteinExistence type="predicted"/>
<evidence type="ECO:0000313" key="3">
    <source>
        <dbReference type="Proteomes" id="UP000001610"/>
    </source>
</evidence>
<dbReference type="VEuPathDB" id="FungiDB:CCM_02728"/>
<dbReference type="Proteomes" id="UP000001610">
    <property type="component" value="Unassembled WGS sequence"/>
</dbReference>
<dbReference type="RefSeq" id="XP_006667943.1">
    <property type="nucleotide sequence ID" value="XM_006667880.1"/>
</dbReference>
<dbReference type="HOGENOM" id="CLU_1488945_0_0_1"/>
<sequence>MVCVAVSSLLGSGRNKPDADKRKRTFEQAIAANRVPPFPACSSSSSLDFFFFLHTKLLMAHDFSHSLLRPANPYPVVLSTSPSEKKEQPSLMTQRLKNLSRDNDLQSPIFLSLVSTQHPGSRHLQHTHPLQRNPRCNPSPGHPELTGSRLPVSSLKVSLRDRLTCPVQASSWQPEVVGVCA</sequence>
<organism evidence="2 3">
    <name type="scientific">Cordyceps militaris (strain CM01)</name>
    <name type="common">Caterpillar fungus</name>
    <dbReference type="NCBI Taxonomy" id="983644"/>
    <lineage>
        <taxon>Eukaryota</taxon>
        <taxon>Fungi</taxon>
        <taxon>Dikarya</taxon>
        <taxon>Ascomycota</taxon>
        <taxon>Pezizomycotina</taxon>
        <taxon>Sordariomycetes</taxon>
        <taxon>Hypocreomycetidae</taxon>
        <taxon>Hypocreales</taxon>
        <taxon>Cordycipitaceae</taxon>
        <taxon>Cordyceps</taxon>
    </lineage>
</organism>
<keyword evidence="3" id="KW-1185">Reference proteome</keyword>
<gene>
    <name evidence="2" type="ORF">CCM_02728</name>
</gene>
<dbReference type="AlphaFoldDB" id="G3JBF0"/>
<dbReference type="GeneID" id="18164755"/>
<accession>G3JBF0</accession>
<evidence type="ECO:0000256" key="1">
    <source>
        <dbReference type="SAM" id="MobiDB-lite"/>
    </source>
</evidence>
<name>G3JBF0_CORMM</name>
<dbReference type="InParanoid" id="G3JBF0"/>